<dbReference type="Gene3D" id="1.50.40.10">
    <property type="entry name" value="Mitochondrial carrier domain"/>
    <property type="match status" value="1"/>
</dbReference>
<dbReference type="PANTHER" id="PTHR45939:SF5">
    <property type="entry name" value="PEROXISOMAL MEMBRANE PROTEIN PMP34"/>
    <property type="match status" value="1"/>
</dbReference>
<dbReference type="GO" id="GO:0015228">
    <property type="term" value="F:coenzyme A transmembrane transporter activity"/>
    <property type="evidence" value="ECO:0007669"/>
    <property type="project" value="TreeGrafter"/>
</dbReference>
<feature type="transmembrane region" description="Helical" evidence="13">
    <location>
        <begin position="259"/>
        <end position="280"/>
    </location>
</feature>
<dbReference type="InterPro" id="IPR018108">
    <property type="entry name" value="MCP_transmembrane"/>
</dbReference>
<evidence type="ECO:0000256" key="2">
    <source>
        <dbReference type="ARBA" id="ARBA00006375"/>
    </source>
</evidence>
<name>A0A1Y5ICT6_OSTTA</name>
<sequence>MATRVRVTGLPARASATHVKEIFTSGTIRVKSVRVRAEASGHRARTNDDRAYEAEVVFTTANDAAAAIRAMDGGEIDGARVRCASADDGDDASLADERTRSRRWTGHGYDDAGRRRGHGVARAAPSRSPSPRTSRAALLVAHAPERAPMSTFAKDDVVEAAAGAIGAMCALVATYPLITLNTRQHVARRGRDATTHTDAARDDARERWRRADVKSMYDGIEPALVGTVASQTVYNYFYARGARARAAATGRDADGASSLMIASGAGILNVLMTLPIWTLVTKMQADVKMARERTENDDGDEAETRADVDDAVTTRRRERRREKEGARRGFFDVARDVMRESGVRGFWQGLTPSLVMVANPALQYAFYESAAQWRMRQTRKKSLSALEIFALGATAKFGATMLTYPLLVVKTRLQVVSKDMADDRMRYRGAVHAIRSMAEEEGLGVFYKGIETKLTQTILAAALMFTVKEKIAENIYKARSRVAARV</sequence>
<protein>
    <submittedName>
        <fullName evidence="15">Putative peroxisomal membrane carrier protein</fullName>
    </submittedName>
</protein>
<evidence type="ECO:0000256" key="1">
    <source>
        <dbReference type="ARBA" id="ARBA00004585"/>
    </source>
</evidence>
<keyword evidence="7 10" id="KW-0472">Membrane</keyword>
<keyword evidence="5" id="KW-0677">Repeat</keyword>
<keyword evidence="6 13" id="KW-1133">Transmembrane helix</keyword>
<evidence type="ECO:0000256" key="13">
    <source>
        <dbReference type="SAM" id="Phobius"/>
    </source>
</evidence>
<dbReference type="GO" id="GO:0015217">
    <property type="term" value="F:ADP transmembrane transporter activity"/>
    <property type="evidence" value="ECO:0007669"/>
    <property type="project" value="TreeGrafter"/>
</dbReference>
<feature type="compositionally biased region" description="Low complexity" evidence="12">
    <location>
        <begin position="120"/>
        <end position="135"/>
    </location>
</feature>
<feature type="domain" description="RRM" evidence="14">
    <location>
        <begin position="3"/>
        <end position="88"/>
    </location>
</feature>
<evidence type="ECO:0000256" key="6">
    <source>
        <dbReference type="ARBA" id="ARBA00022989"/>
    </source>
</evidence>
<reference evidence="15" key="1">
    <citation type="submission" date="2017-04" db="EMBL/GenBank/DDBJ databases">
        <title>Population genomics of picophytoplankton unveils novel chromosome hypervariability.</title>
        <authorList>
            <consortium name="DOE Joint Genome Institute"/>
            <person name="Blanc-Mathieu R."/>
            <person name="Krasovec M."/>
            <person name="Hebrard M."/>
            <person name="Yau S."/>
            <person name="Desgranges E."/>
            <person name="Martin J."/>
            <person name="Schackwitz W."/>
            <person name="Kuo A."/>
            <person name="Salin G."/>
            <person name="Donnadieu C."/>
            <person name="Desdevises Y."/>
            <person name="Sanchez-Ferandin S."/>
            <person name="Moreau H."/>
            <person name="Rivals E."/>
            <person name="Grigoriev I.V."/>
            <person name="Grimsley N."/>
            <person name="Eyre-Walker A."/>
            <person name="Piganeau G."/>
        </authorList>
    </citation>
    <scope>NUCLEOTIDE SEQUENCE [LARGE SCALE GENOMIC DNA]</scope>
    <source>
        <strain evidence="15">RCC 1115</strain>
    </source>
</reference>
<dbReference type="InterPro" id="IPR012677">
    <property type="entry name" value="Nucleotide-bd_a/b_plait_sf"/>
</dbReference>
<keyword evidence="8" id="KW-0576">Peroxisome</keyword>
<keyword evidence="3 11" id="KW-0813">Transport</keyword>
<dbReference type="InterPro" id="IPR000504">
    <property type="entry name" value="RRM_dom"/>
</dbReference>
<dbReference type="GO" id="GO:0015230">
    <property type="term" value="F:FAD transmembrane transporter activity"/>
    <property type="evidence" value="ECO:0007669"/>
    <property type="project" value="TreeGrafter"/>
</dbReference>
<dbReference type="GO" id="GO:0005778">
    <property type="term" value="C:peroxisomal membrane"/>
    <property type="evidence" value="ECO:0007669"/>
    <property type="project" value="UniProtKB-SubCell"/>
</dbReference>
<dbReference type="GO" id="GO:0080122">
    <property type="term" value="F:AMP transmembrane transporter activity"/>
    <property type="evidence" value="ECO:0007669"/>
    <property type="project" value="TreeGrafter"/>
</dbReference>
<dbReference type="SMART" id="SM00360">
    <property type="entry name" value="RRM"/>
    <property type="match status" value="1"/>
</dbReference>
<evidence type="ECO:0000256" key="12">
    <source>
        <dbReference type="SAM" id="MobiDB-lite"/>
    </source>
</evidence>
<keyword evidence="4 10" id="KW-0812">Transmembrane</keyword>
<evidence type="ECO:0000256" key="9">
    <source>
        <dbReference type="PROSITE-ProRule" id="PRU00176"/>
    </source>
</evidence>
<gene>
    <name evidence="15" type="ORF">BE221DRAFT_75668</name>
</gene>
<evidence type="ECO:0000256" key="7">
    <source>
        <dbReference type="ARBA" id="ARBA00023136"/>
    </source>
</evidence>
<keyword evidence="9" id="KW-0694">RNA-binding</keyword>
<evidence type="ECO:0000256" key="3">
    <source>
        <dbReference type="ARBA" id="ARBA00022448"/>
    </source>
</evidence>
<accession>A0A1Y5ICT6</accession>
<dbReference type="PANTHER" id="PTHR45939">
    <property type="entry name" value="PEROXISOMAL MEMBRANE PROTEIN PMP34-RELATED"/>
    <property type="match status" value="1"/>
</dbReference>
<evidence type="ECO:0000256" key="5">
    <source>
        <dbReference type="ARBA" id="ARBA00022737"/>
    </source>
</evidence>
<feature type="repeat" description="Solcar" evidence="10">
    <location>
        <begin position="383"/>
        <end position="474"/>
    </location>
</feature>
<dbReference type="EMBL" id="KZ155785">
    <property type="protein sequence ID" value="OUS46034.1"/>
    <property type="molecule type" value="Genomic_DNA"/>
</dbReference>
<comment type="similarity">
    <text evidence="2 11">Belongs to the mitochondrial carrier (TC 2.A.29) family.</text>
</comment>
<dbReference type="GO" id="GO:0044610">
    <property type="term" value="F:FMN transmembrane transporter activity"/>
    <property type="evidence" value="ECO:0007669"/>
    <property type="project" value="TreeGrafter"/>
</dbReference>
<proteinExistence type="inferred from homology"/>
<feature type="repeat" description="Solcar" evidence="10">
    <location>
        <begin position="253"/>
        <end position="373"/>
    </location>
</feature>
<evidence type="ECO:0000256" key="4">
    <source>
        <dbReference type="ARBA" id="ARBA00022692"/>
    </source>
</evidence>
<feature type="region of interest" description="Disordered" evidence="12">
    <location>
        <begin position="291"/>
        <end position="325"/>
    </location>
</feature>
<evidence type="ECO:0000313" key="15">
    <source>
        <dbReference type="EMBL" id="OUS46034.1"/>
    </source>
</evidence>
<feature type="transmembrane region" description="Helical" evidence="13">
    <location>
        <begin position="383"/>
        <end position="407"/>
    </location>
</feature>
<dbReference type="GO" id="GO:0051724">
    <property type="term" value="F:NAD transmembrane transporter activity"/>
    <property type="evidence" value="ECO:0007669"/>
    <property type="project" value="TreeGrafter"/>
</dbReference>
<evidence type="ECO:0000256" key="10">
    <source>
        <dbReference type="PROSITE-ProRule" id="PRU00282"/>
    </source>
</evidence>
<dbReference type="SUPFAM" id="SSF54928">
    <property type="entry name" value="RNA-binding domain, RBD"/>
    <property type="match status" value="1"/>
</dbReference>
<evidence type="ECO:0000256" key="8">
    <source>
        <dbReference type="ARBA" id="ARBA00023140"/>
    </source>
</evidence>
<evidence type="ECO:0000259" key="14">
    <source>
        <dbReference type="PROSITE" id="PS50102"/>
    </source>
</evidence>
<feature type="region of interest" description="Disordered" evidence="12">
    <location>
        <begin position="87"/>
        <end position="135"/>
    </location>
</feature>
<dbReference type="PROSITE" id="PS50102">
    <property type="entry name" value="RRM"/>
    <property type="match status" value="1"/>
</dbReference>
<dbReference type="Proteomes" id="UP000195557">
    <property type="component" value="Unassembled WGS sequence"/>
</dbReference>
<dbReference type="GO" id="GO:0003723">
    <property type="term" value="F:RNA binding"/>
    <property type="evidence" value="ECO:0007669"/>
    <property type="project" value="UniProtKB-UniRule"/>
</dbReference>
<dbReference type="Pfam" id="PF00153">
    <property type="entry name" value="Mito_carr"/>
    <property type="match status" value="3"/>
</dbReference>
<dbReference type="eggNOG" id="KOG0769">
    <property type="taxonomic scope" value="Eukaryota"/>
</dbReference>
<feature type="repeat" description="Solcar" evidence="10">
    <location>
        <begin position="154"/>
        <end position="244"/>
    </location>
</feature>
<dbReference type="PROSITE" id="PS50920">
    <property type="entry name" value="SOLCAR"/>
    <property type="match status" value="3"/>
</dbReference>
<dbReference type="GO" id="GO:0005347">
    <property type="term" value="F:ATP transmembrane transporter activity"/>
    <property type="evidence" value="ECO:0007669"/>
    <property type="project" value="TreeGrafter"/>
</dbReference>
<dbReference type="Gene3D" id="3.30.70.330">
    <property type="match status" value="1"/>
</dbReference>
<evidence type="ECO:0000256" key="11">
    <source>
        <dbReference type="RuleBase" id="RU000488"/>
    </source>
</evidence>
<comment type="subcellular location">
    <subcellularLocation>
        <location evidence="1">Peroxisome membrane</location>
        <topology evidence="1">Multi-pass membrane protein</topology>
    </subcellularLocation>
</comment>
<dbReference type="AlphaFoldDB" id="A0A1Y5ICT6"/>
<dbReference type="InterPro" id="IPR052217">
    <property type="entry name" value="Mito/Peroxisomal_Carrier"/>
</dbReference>
<organism evidence="15">
    <name type="scientific">Ostreococcus tauri</name>
    <name type="common">Marine green alga</name>
    <dbReference type="NCBI Taxonomy" id="70448"/>
    <lineage>
        <taxon>Eukaryota</taxon>
        <taxon>Viridiplantae</taxon>
        <taxon>Chlorophyta</taxon>
        <taxon>Mamiellophyceae</taxon>
        <taxon>Mamiellales</taxon>
        <taxon>Bathycoccaceae</taxon>
        <taxon>Ostreococcus</taxon>
    </lineage>
</organism>
<dbReference type="InterPro" id="IPR023395">
    <property type="entry name" value="MCP_dom_sf"/>
</dbReference>
<dbReference type="InterPro" id="IPR035979">
    <property type="entry name" value="RBD_domain_sf"/>
</dbReference>
<dbReference type="SUPFAM" id="SSF103506">
    <property type="entry name" value="Mitochondrial carrier"/>
    <property type="match status" value="1"/>
</dbReference>